<name>A0P333_ROSAI</name>
<dbReference type="PANTHER" id="PTHR34822">
    <property type="entry name" value="GRPB DOMAIN PROTEIN (AFU_ORTHOLOGUE AFUA_1G01530)"/>
    <property type="match status" value="1"/>
</dbReference>
<dbReference type="Pfam" id="PF04229">
    <property type="entry name" value="GrpB"/>
    <property type="match status" value="1"/>
</dbReference>
<protein>
    <recommendedName>
        <fullName evidence="3">GrpB family protein</fullName>
    </recommendedName>
</protein>
<dbReference type="InterPro" id="IPR007344">
    <property type="entry name" value="GrpB/CoaE"/>
</dbReference>
<sequence length="192" mass="21404">MGLRQATLSLVEHDPRWADLYESEVTLIAEALPGVAFEIDHIGSTAVPGLSAKPILDIAVRSTNETQIAAALTGLGYIDRGIRSGRLFIRLRDGDVRTHNLHLYPPNDTDCLDQIAFRDALRADQKLREQYTELKQSLVESLGDAGRGQYAARKTNFIKSVIQSQKLKKRAQTGRLRSDGSIVRMTQNYRIS</sequence>
<organism evidence="1 2">
    <name type="scientific">Roseibium aggregatum (strain ATCC 25650 / DSM 13394 / JCM 20685 / NBRC 16684 / NCIMB 2208 / IAM 12614 / B1)</name>
    <name type="common">Stappia aggregata</name>
    <dbReference type="NCBI Taxonomy" id="384765"/>
    <lineage>
        <taxon>Bacteria</taxon>
        <taxon>Pseudomonadati</taxon>
        <taxon>Pseudomonadota</taxon>
        <taxon>Alphaproteobacteria</taxon>
        <taxon>Hyphomicrobiales</taxon>
        <taxon>Stappiaceae</taxon>
        <taxon>Roseibium</taxon>
    </lineage>
</organism>
<proteinExistence type="predicted"/>
<evidence type="ECO:0000313" key="2">
    <source>
        <dbReference type="Proteomes" id="UP000004848"/>
    </source>
</evidence>
<reference evidence="1 2" key="1">
    <citation type="submission" date="2006-05" db="EMBL/GenBank/DDBJ databases">
        <authorList>
            <person name="King G."/>
            <person name="Ferriera S."/>
            <person name="Johnson J."/>
            <person name="Kravitz S."/>
            <person name="Beeson K."/>
            <person name="Sutton G."/>
            <person name="Rogers Y.-H."/>
            <person name="Friedman R."/>
            <person name="Frazier M."/>
            <person name="Venter J.C."/>
        </authorList>
    </citation>
    <scope>NUCLEOTIDE SEQUENCE [LARGE SCALE GENOMIC DNA]</scope>
    <source>
        <strain evidence="2">ATCC 25650 / DSM 13394 / JCM 20685 / NBRC 16684 / NCIMB 2208 / IAM 12614 / B1</strain>
    </source>
</reference>
<accession>A0P333</accession>
<dbReference type="AlphaFoldDB" id="A0P333"/>
<dbReference type="Proteomes" id="UP000004848">
    <property type="component" value="Unassembled WGS sequence"/>
</dbReference>
<dbReference type="Gene3D" id="3.30.460.10">
    <property type="entry name" value="Beta Polymerase, domain 2"/>
    <property type="match status" value="1"/>
</dbReference>
<evidence type="ECO:0008006" key="3">
    <source>
        <dbReference type="Google" id="ProtNLM"/>
    </source>
</evidence>
<dbReference type="PANTHER" id="PTHR34822:SF1">
    <property type="entry name" value="GRPB FAMILY PROTEIN"/>
    <property type="match status" value="1"/>
</dbReference>
<evidence type="ECO:0000313" key="1">
    <source>
        <dbReference type="EMBL" id="EAV40504.1"/>
    </source>
</evidence>
<dbReference type="InterPro" id="IPR043519">
    <property type="entry name" value="NT_sf"/>
</dbReference>
<dbReference type="EMBL" id="AAUW01000029">
    <property type="protein sequence ID" value="EAV40504.1"/>
    <property type="molecule type" value="Genomic_DNA"/>
</dbReference>
<dbReference type="SUPFAM" id="SSF81301">
    <property type="entry name" value="Nucleotidyltransferase"/>
    <property type="match status" value="1"/>
</dbReference>
<comment type="caution">
    <text evidence="1">The sequence shown here is derived from an EMBL/GenBank/DDBJ whole genome shotgun (WGS) entry which is preliminary data.</text>
</comment>
<gene>
    <name evidence="1" type="ORF">SIAM614_21492</name>
</gene>
<dbReference type="eggNOG" id="COG2320">
    <property type="taxonomic scope" value="Bacteria"/>
</dbReference>